<dbReference type="GO" id="GO:0000145">
    <property type="term" value="C:exocyst"/>
    <property type="evidence" value="ECO:0007669"/>
    <property type="project" value="UniProtKB-UniRule"/>
</dbReference>
<sequence length="1044" mass="116660">MADYERMVLDHYQLSTAYPVEWPAEKDMSDASDEDDKKSNRNGVVRRSKSRYSALERAASDRRSILPGTQRSGDGVETLVQRDEPDPLGSTDSVVRILRQLGLPVQEDTRLRNRFLLSSTTFSPALFLSQVHSTASTQSLLDGLDTLSRSIDQKSASLKVLVESNFERFVRAKATIDNVYTEMKYRGEPPPTTPRRPHSRHASRNSFRTSSGNQASMAVPPDSKKKNALTKESEYGVMGIKKPLLDVSAKAEEVWGPALGGREKEDSLKVMTGTVQKYKELYEVNAAITDSIKRKDYESIVEEYTKAKQFADEARRLTESLRSTPPTDAQISQMLLAARVWADVDIQIEDFKRDVWRRLVGMQGGSSKIDGPQDQHMELIGVLLELGVTDNPIWVWLLSRFDHLKSKIQTTSDRSKIEIEILRRRLANGERPTTQIIASHLRSLGRQTAEDKPTSVDSSEIVELWEKMHTYLSNMLSSQGILGEVVEFWQTVRSFIEGKAQKNLPLGINGSSREHHRLSDQGTLDLQKGTVELIDMIRESVLEFFADPPIEDISSLFSPLPPTPRTPGASQLTPSSLRDPRFNYDPNNLPPPSPKRGESWEKFAFWPPWSNSLSGVHYLAKLLVLVGTGASEMAAVSAVNKGDADALERLKTLVGGARERCVSAICAAWNRDAENIKVLEDWRRSPEKRDLTRIPAYFGSFESAVLTGMQKILYISEAVVKPGFADVVSPPPAKLLQMVRSQFVTTIYKSLSGMVENAEKTVKKAEDDWATDNDGLASPVAMVIATSIGAGTVNASDRNVRMLLTLSNLQVLRIETVPKLTTQFENAFSVKLTDESKTIRDVLGQIDARLFQSYTRPAVETIRNIIRAGITSPSWSPQPNSKPREVQPYVYEALLSLVLVHTQVSTTASSLTTQVLSYLLEQTSRELLEAFKLRQRYSLAELMQATLDVEFVAQTLSQYTTDRASEMQSQIYQELDKGTDNDARTKLQTELPEMRAVLKRLREGSRSEFACFKKMRSSRPDRGERADRQPSGASSVTSGAGNQI</sequence>
<feature type="compositionally biased region" description="Polar residues" evidence="5">
    <location>
        <begin position="204"/>
        <end position="216"/>
    </location>
</feature>
<keyword evidence="4" id="KW-0653">Protein transport</keyword>
<dbReference type="GO" id="GO:0006887">
    <property type="term" value="P:exocytosis"/>
    <property type="evidence" value="ECO:0007669"/>
    <property type="project" value="UniProtKB-KW"/>
</dbReference>
<feature type="compositionally biased region" description="Polar residues" evidence="5">
    <location>
        <begin position="1031"/>
        <end position="1044"/>
    </location>
</feature>
<name>A0A2J6S942_HYAVF</name>
<evidence type="ECO:0000313" key="7">
    <source>
        <dbReference type="EMBL" id="PMD47284.1"/>
    </source>
</evidence>
<evidence type="ECO:0000256" key="5">
    <source>
        <dbReference type="SAM" id="MobiDB-lite"/>
    </source>
</evidence>
<keyword evidence="2 4" id="KW-0813">Transport</keyword>
<comment type="function">
    <text evidence="4">Component of the exocyst complex involved in the docking of exocytic vesicles with fusion sites on the plasma membrane.</text>
</comment>
<keyword evidence="8" id="KW-1185">Reference proteome</keyword>
<dbReference type="GO" id="GO:0006893">
    <property type="term" value="P:Golgi to plasma membrane transport"/>
    <property type="evidence" value="ECO:0007669"/>
    <property type="project" value="UniProtKB-UniRule"/>
</dbReference>
<protein>
    <recommendedName>
        <fullName evidence="4">Exocyst complex component SEC5</fullName>
    </recommendedName>
</protein>
<evidence type="ECO:0000256" key="2">
    <source>
        <dbReference type="ARBA" id="ARBA00022448"/>
    </source>
</evidence>
<dbReference type="OrthoDB" id="26242at2759"/>
<dbReference type="EMBL" id="KZ613938">
    <property type="protein sequence ID" value="PMD47284.1"/>
    <property type="molecule type" value="Genomic_DNA"/>
</dbReference>
<comment type="similarity">
    <text evidence="1 4">Belongs to the SEC5 family.</text>
</comment>
<dbReference type="STRING" id="1149755.A0A2J6S942"/>
<feature type="region of interest" description="Disordered" evidence="5">
    <location>
        <begin position="556"/>
        <end position="596"/>
    </location>
</feature>
<dbReference type="InterPro" id="IPR039481">
    <property type="entry name" value="EXOC2/Sec5_N_dom"/>
</dbReference>
<feature type="region of interest" description="Disordered" evidence="5">
    <location>
        <begin position="183"/>
        <end position="230"/>
    </location>
</feature>
<evidence type="ECO:0000256" key="4">
    <source>
        <dbReference type="RuleBase" id="RU365069"/>
    </source>
</evidence>
<feature type="compositionally biased region" description="Basic and acidic residues" evidence="5">
    <location>
        <begin position="23"/>
        <end position="39"/>
    </location>
</feature>
<dbReference type="Proteomes" id="UP000235786">
    <property type="component" value="Unassembled WGS sequence"/>
</dbReference>
<gene>
    <name evidence="7" type="ORF">L207DRAFT_540250</name>
</gene>
<dbReference type="AlphaFoldDB" id="A0A2J6S942"/>
<evidence type="ECO:0000256" key="3">
    <source>
        <dbReference type="ARBA" id="ARBA00022483"/>
    </source>
</evidence>
<dbReference type="InterPro" id="IPR029175">
    <property type="entry name" value="EXOC2/Sec5"/>
</dbReference>
<feature type="domain" description="Exocyst complex component EXOC2/Sec5 N-terminal" evidence="6">
    <location>
        <begin position="85"/>
        <end position="1012"/>
    </location>
</feature>
<dbReference type="PANTHER" id="PTHR13043:SF1">
    <property type="entry name" value="EXOCYST COMPLEX COMPONENT 2"/>
    <property type="match status" value="1"/>
</dbReference>
<feature type="region of interest" description="Disordered" evidence="5">
    <location>
        <begin position="1011"/>
        <end position="1044"/>
    </location>
</feature>
<dbReference type="GO" id="GO:0015031">
    <property type="term" value="P:protein transport"/>
    <property type="evidence" value="ECO:0007669"/>
    <property type="project" value="UniProtKB-KW"/>
</dbReference>
<feature type="region of interest" description="Disordered" evidence="5">
    <location>
        <begin position="23"/>
        <end position="90"/>
    </location>
</feature>
<feature type="compositionally biased region" description="Basic and acidic residues" evidence="5">
    <location>
        <begin position="1018"/>
        <end position="1028"/>
    </location>
</feature>
<evidence type="ECO:0000313" key="8">
    <source>
        <dbReference type="Proteomes" id="UP000235786"/>
    </source>
</evidence>
<evidence type="ECO:0000256" key="1">
    <source>
        <dbReference type="ARBA" id="ARBA00010578"/>
    </source>
</evidence>
<keyword evidence="3 4" id="KW-0268">Exocytosis</keyword>
<dbReference type="Pfam" id="PF15469">
    <property type="entry name" value="Sec5"/>
    <property type="match status" value="1"/>
</dbReference>
<proteinExistence type="inferred from homology"/>
<evidence type="ECO:0000259" key="6">
    <source>
        <dbReference type="Pfam" id="PF15469"/>
    </source>
</evidence>
<reference evidence="7 8" key="1">
    <citation type="submission" date="2016-04" db="EMBL/GenBank/DDBJ databases">
        <title>A degradative enzymes factory behind the ericoid mycorrhizal symbiosis.</title>
        <authorList>
            <consortium name="DOE Joint Genome Institute"/>
            <person name="Martino E."/>
            <person name="Morin E."/>
            <person name="Grelet G."/>
            <person name="Kuo A."/>
            <person name="Kohler A."/>
            <person name="Daghino S."/>
            <person name="Barry K."/>
            <person name="Choi C."/>
            <person name="Cichocki N."/>
            <person name="Clum A."/>
            <person name="Copeland A."/>
            <person name="Hainaut M."/>
            <person name="Haridas S."/>
            <person name="Labutti K."/>
            <person name="Lindquist E."/>
            <person name="Lipzen A."/>
            <person name="Khouja H.-R."/>
            <person name="Murat C."/>
            <person name="Ohm R."/>
            <person name="Olson A."/>
            <person name="Spatafora J."/>
            <person name="Veneault-Fourrey C."/>
            <person name="Henrissat B."/>
            <person name="Grigoriev I."/>
            <person name="Martin F."/>
            <person name="Perotto S."/>
        </authorList>
    </citation>
    <scope>NUCLEOTIDE SEQUENCE [LARGE SCALE GENOMIC DNA]</scope>
    <source>
        <strain evidence="7 8">F</strain>
    </source>
</reference>
<accession>A0A2J6S942</accession>
<organism evidence="7 8">
    <name type="scientific">Hyaloscypha variabilis (strain UAMH 11265 / GT02V1 / F)</name>
    <name type="common">Meliniomyces variabilis</name>
    <dbReference type="NCBI Taxonomy" id="1149755"/>
    <lineage>
        <taxon>Eukaryota</taxon>
        <taxon>Fungi</taxon>
        <taxon>Dikarya</taxon>
        <taxon>Ascomycota</taxon>
        <taxon>Pezizomycotina</taxon>
        <taxon>Leotiomycetes</taxon>
        <taxon>Helotiales</taxon>
        <taxon>Hyaloscyphaceae</taxon>
        <taxon>Hyaloscypha</taxon>
        <taxon>Hyaloscypha variabilis</taxon>
    </lineage>
</organism>
<dbReference type="PANTHER" id="PTHR13043">
    <property type="entry name" value="EXOCYST COMPLEX COMPONENT SEC5"/>
    <property type="match status" value="1"/>
</dbReference>
<comment type="subunit">
    <text evidence="4">Component of the exocyst complex.</text>
</comment>